<reference evidence="8 9" key="1">
    <citation type="submission" date="2019-09" db="EMBL/GenBank/DDBJ databases">
        <title>Nitrincola iocasae sp. nov., a bacterium isolated from the sediment collected at a cold seep field in South China Sea.</title>
        <authorList>
            <person name="Zhang H."/>
            <person name="Wang H."/>
            <person name="Li C."/>
        </authorList>
    </citation>
    <scope>NUCLEOTIDE SEQUENCE [LARGE SCALE GENOMIC DNA]</scope>
    <source>
        <strain evidence="8 9">KXZD1103</strain>
    </source>
</reference>
<keyword evidence="4" id="KW-0472">Membrane</keyword>
<sequence>MKKQSIVFLLLMVAFVLSGCNTVEGVGKDVQRGGEAVEDAAK</sequence>
<evidence type="ECO:0000313" key="8">
    <source>
        <dbReference type="EMBL" id="QEW08194.1"/>
    </source>
</evidence>
<accession>A0A5J6LI01</accession>
<keyword evidence="5" id="KW-0564">Palmitate</keyword>
<dbReference type="Pfam" id="PF08085">
    <property type="entry name" value="Entericidin"/>
    <property type="match status" value="1"/>
</dbReference>
<dbReference type="AlphaFoldDB" id="A0A5J6LI01"/>
<evidence type="ECO:0000256" key="6">
    <source>
        <dbReference type="ARBA" id="ARBA00023288"/>
    </source>
</evidence>
<evidence type="ECO:0000256" key="4">
    <source>
        <dbReference type="ARBA" id="ARBA00023136"/>
    </source>
</evidence>
<evidence type="ECO:0000256" key="7">
    <source>
        <dbReference type="SAM" id="SignalP"/>
    </source>
</evidence>
<dbReference type="RefSeq" id="WP_151058369.1">
    <property type="nucleotide sequence ID" value="NZ_CP044222.1"/>
</dbReference>
<protein>
    <submittedName>
        <fullName evidence="8">Entericidin A/B family lipoprotein</fullName>
    </submittedName>
</protein>
<keyword evidence="2" id="KW-1003">Cell membrane</keyword>
<name>A0A5J6LI01_9GAMM</name>
<dbReference type="PROSITE" id="PS51257">
    <property type="entry name" value="PROKAR_LIPOPROTEIN"/>
    <property type="match status" value="1"/>
</dbReference>
<dbReference type="Proteomes" id="UP000325606">
    <property type="component" value="Chromosome"/>
</dbReference>
<organism evidence="8 9">
    <name type="scientific">Nitrincola iocasae</name>
    <dbReference type="NCBI Taxonomy" id="2614693"/>
    <lineage>
        <taxon>Bacteria</taxon>
        <taxon>Pseudomonadati</taxon>
        <taxon>Pseudomonadota</taxon>
        <taxon>Gammaproteobacteria</taxon>
        <taxon>Oceanospirillales</taxon>
        <taxon>Oceanospirillaceae</taxon>
        <taxon>Nitrincola</taxon>
    </lineage>
</organism>
<keyword evidence="6 8" id="KW-0449">Lipoprotein</keyword>
<comment type="similarity">
    <text evidence="1">Belongs to the EcnA/EcnB lipoprotein family.</text>
</comment>
<keyword evidence="3 7" id="KW-0732">Signal</keyword>
<proteinExistence type="inferred from homology"/>
<keyword evidence="9" id="KW-1185">Reference proteome</keyword>
<evidence type="ECO:0000256" key="2">
    <source>
        <dbReference type="ARBA" id="ARBA00022475"/>
    </source>
</evidence>
<gene>
    <name evidence="8" type="ORF">F5I99_17790</name>
</gene>
<dbReference type="GO" id="GO:0009636">
    <property type="term" value="P:response to toxic substance"/>
    <property type="evidence" value="ECO:0007669"/>
    <property type="project" value="InterPro"/>
</dbReference>
<evidence type="ECO:0000313" key="9">
    <source>
        <dbReference type="Proteomes" id="UP000325606"/>
    </source>
</evidence>
<dbReference type="GO" id="GO:0016020">
    <property type="term" value="C:membrane"/>
    <property type="evidence" value="ECO:0007669"/>
    <property type="project" value="InterPro"/>
</dbReference>
<dbReference type="KEGG" id="nik:F5I99_17790"/>
<dbReference type="EMBL" id="CP044222">
    <property type="protein sequence ID" value="QEW08194.1"/>
    <property type="molecule type" value="Genomic_DNA"/>
</dbReference>
<feature type="chain" id="PRO_5023909886" evidence="7">
    <location>
        <begin position="20"/>
        <end position="42"/>
    </location>
</feature>
<feature type="signal peptide" evidence="7">
    <location>
        <begin position="1"/>
        <end position="19"/>
    </location>
</feature>
<evidence type="ECO:0000256" key="1">
    <source>
        <dbReference type="ARBA" id="ARBA00010296"/>
    </source>
</evidence>
<dbReference type="InterPro" id="IPR012556">
    <property type="entry name" value="Entericidin"/>
</dbReference>
<evidence type="ECO:0000256" key="3">
    <source>
        <dbReference type="ARBA" id="ARBA00022729"/>
    </source>
</evidence>
<evidence type="ECO:0000256" key="5">
    <source>
        <dbReference type="ARBA" id="ARBA00023139"/>
    </source>
</evidence>